<dbReference type="Pfam" id="PF00668">
    <property type="entry name" value="Condensation"/>
    <property type="match status" value="1"/>
</dbReference>
<evidence type="ECO:0000313" key="6">
    <source>
        <dbReference type="EMBL" id="KAB7833915.1"/>
    </source>
</evidence>
<dbReference type="InterPro" id="IPR036736">
    <property type="entry name" value="ACP-like_sf"/>
</dbReference>
<dbReference type="PANTHER" id="PTHR45527:SF1">
    <property type="entry name" value="FATTY ACID SYNTHASE"/>
    <property type="match status" value="1"/>
</dbReference>
<keyword evidence="3" id="KW-0597">Phosphoprotein</keyword>
<dbReference type="GO" id="GO:0043041">
    <property type="term" value="P:amino acid activation for nonribosomal peptide biosynthetic process"/>
    <property type="evidence" value="ECO:0007669"/>
    <property type="project" value="TreeGrafter"/>
</dbReference>
<dbReference type="OrthoDB" id="2472181at2"/>
<dbReference type="PROSITE" id="PS50075">
    <property type="entry name" value="CARRIER"/>
    <property type="match status" value="1"/>
</dbReference>
<dbReference type="GO" id="GO:0044550">
    <property type="term" value="P:secondary metabolite biosynthetic process"/>
    <property type="evidence" value="ECO:0007669"/>
    <property type="project" value="TreeGrafter"/>
</dbReference>
<evidence type="ECO:0000256" key="2">
    <source>
        <dbReference type="ARBA" id="ARBA00022450"/>
    </source>
</evidence>
<protein>
    <recommendedName>
        <fullName evidence="5">Carrier domain-containing protein</fullName>
    </recommendedName>
</protein>
<comment type="caution">
    <text evidence="6">The sequence shown here is derived from an EMBL/GenBank/DDBJ whole genome shotgun (WGS) entry which is preliminary data.</text>
</comment>
<dbReference type="Gene3D" id="3.30.559.10">
    <property type="entry name" value="Chloramphenicol acetyltransferase-like domain"/>
    <property type="match status" value="1"/>
</dbReference>
<dbReference type="GO" id="GO:0003824">
    <property type="term" value="F:catalytic activity"/>
    <property type="evidence" value="ECO:0007669"/>
    <property type="project" value="InterPro"/>
</dbReference>
<proteinExistence type="predicted"/>
<dbReference type="InterPro" id="IPR001242">
    <property type="entry name" value="Condensation_dom"/>
</dbReference>
<sequence length="719" mass="77208">MTEHDDHPPARRGPAGSVGPGGGPPVPHPEVPMRGHDDRVGRLSADRSVPPTRRFSGNPAGSGGGPPVPHPEVPMRGHDDRVGRLSADRSVPLARRPAGDPAGSVGPGGSPPVPHEEVTMSEYDDRLARLSDNQRALLDRWLAEDPAGGAGPLRPDGRPPRTEAERILAGVWEEVLETGGIGADDDYFALGGDSVHAIVIVAKARQAGLALTAHDLFEARTLAAVARRAAPAGPAEPVPDAGGGAVRYPLTPMQQGMLYHSAGGSTPGAYVVQVCCRLTGDLDVAAFRTAWQAVLSANPALAVSFHWTDGSPPEQVVDPDARVTVDTADWRDRTPAERHDAFARFLDTDRAAGFDLARAPLMRLTLFREGEHAYRCVWTHHHLVLDGWSQQLVLRDVLDCYTRLRAGRGAEPPARPSFTGHLRRLERQDGIDEEFWRDRLGGLPAPSRVAGPGCRDGRVVAVRRAEHRHRVSAATGRELTGFCRRHGLTPAAVLHGGWAALLSLHCGQDDVVFGTTLSGRPEDLPGVTECVGLFINTLPLRVRCGEDTDVVDWLHGVQSDLAALRDHAHVPLSRVERGLGLGRGGGLFDSIMVVENFPAAVADGHEAGGLRVTEPRALVDEGYPLVLEATTGDRPVLHARYDPHRLAGGRVQALLAAFDDYLRAVTADPARPLPDLRAVLARDHARRDGAARGRRRAADRTRLTLARRRPATTTEGETP</sequence>
<dbReference type="Gene3D" id="3.30.559.30">
    <property type="entry name" value="Nonribosomal peptide synthetase, condensation domain"/>
    <property type="match status" value="1"/>
</dbReference>
<accession>A0A5N5W091</accession>
<dbReference type="SUPFAM" id="SSF47336">
    <property type="entry name" value="ACP-like"/>
    <property type="match status" value="1"/>
</dbReference>
<dbReference type="AlphaFoldDB" id="A0A5N5W091"/>
<feature type="compositionally biased region" description="Basic and acidic residues" evidence="4">
    <location>
        <begin position="684"/>
        <end position="702"/>
    </location>
</feature>
<dbReference type="Gene3D" id="1.10.1200.10">
    <property type="entry name" value="ACP-like"/>
    <property type="match status" value="1"/>
</dbReference>
<dbReference type="InterPro" id="IPR023213">
    <property type="entry name" value="CAT-like_dom_sf"/>
</dbReference>
<feature type="region of interest" description="Disordered" evidence="4">
    <location>
        <begin position="1"/>
        <end position="115"/>
    </location>
</feature>
<evidence type="ECO:0000259" key="5">
    <source>
        <dbReference type="PROSITE" id="PS50075"/>
    </source>
</evidence>
<dbReference type="EMBL" id="VOKX01000122">
    <property type="protein sequence ID" value="KAB7833915.1"/>
    <property type="molecule type" value="Genomic_DNA"/>
</dbReference>
<dbReference type="GO" id="GO:0008610">
    <property type="term" value="P:lipid biosynthetic process"/>
    <property type="evidence" value="ECO:0007669"/>
    <property type="project" value="UniProtKB-ARBA"/>
</dbReference>
<dbReference type="GO" id="GO:0005829">
    <property type="term" value="C:cytosol"/>
    <property type="evidence" value="ECO:0007669"/>
    <property type="project" value="TreeGrafter"/>
</dbReference>
<feature type="region of interest" description="Disordered" evidence="4">
    <location>
        <begin position="684"/>
        <end position="719"/>
    </location>
</feature>
<feature type="compositionally biased region" description="Basic and acidic residues" evidence="4">
    <location>
        <begin position="73"/>
        <end position="87"/>
    </location>
</feature>
<dbReference type="InterPro" id="IPR009081">
    <property type="entry name" value="PP-bd_ACP"/>
</dbReference>
<dbReference type="PANTHER" id="PTHR45527">
    <property type="entry name" value="NONRIBOSOMAL PEPTIDE SYNTHETASE"/>
    <property type="match status" value="1"/>
</dbReference>
<dbReference type="RefSeq" id="WP_152265871.1">
    <property type="nucleotide sequence ID" value="NZ_VOKX01000122.1"/>
</dbReference>
<reference evidence="6 7" key="1">
    <citation type="journal article" date="2019" name="Microb. Cell Fact.">
        <title>Exploring novel herbicidin analogues by transcriptional regulator overexpression and MS/MS molecular networking.</title>
        <authorList>
            <person name="Shi Y."/>
            <person name="Gu R."/>
            <person name="Li Y."/>
            <person name="Wang X."/>
            <person name="Ren W."/>
            <person name="Li X."/>
            <person name="Wang L."/>
            <person name="Xie Y."/>
            <person name="Hong B."/>
        </authorList>
    </citation>
    <scope>NUCLEOTIDE SEQUENCE [LARGE SCALE GENOMIC DNA]</scope>
    <source>
        <strain evidence="6 7">US-43</strain>
    </source>
</reference>
<dbReference type="GO" id="GO:0031177">
    <property type="term" value="F:phosphopantetheine binding"/>
    <property type="evidence" value="ECO:0007669"/>
    <property type="project" value="TreeGrafter"/>
</dbReference>
<dbReference type="FunFam" id="1.10.1200.10:FF:000005">
    <property type="entry name" value="Nonribosomal peptide synthetase 1"/>
    <property type="match status" value="1"/>
</dbReference>
<keyword evidence="7" id="KW-1185">Reference proteome</keyword>
<name>A0A5N5W091_STRMB</name>
<evidence type="ECO:0000313" key="7">
    <source>
        <dbReference type="Proteomes" id="UP000327000"/>
    </source>
</evidence>
<organism evidence="6 7">
    <name type="scientific">Streptomyces mobaraensis</name>
    <name type="common">Streptoverticillium mobaraense</name>
    <dbReference type="NCBI Taxonomy" id="35621"/>
    <lineage>
        <taxon>Bacteria</taxon>
        <taxon>Bacillati</taxon>
        <taxon>Actinomycetota</taxon>
        <taxon>Actinomycetes</taxon>
        <taxon>Kitasatosporales</taxon>
        <taxon>Streptomycetaceae</taxon>
        <taxon>Streptomyces</taxon>
    </lineage>
</organism>
<dbReference type="CDD" id="cd19543">
    <property type="entry name" value="DCL_NRPS"/>
    <property type="match status" value="1"/>
</dbReference>
<evidence type="ECO:0000256" key="4">
    <source>
        <dbReference type="SAM" id="MobiDB-lite"/>
    </source>
</evidence>
<keyword evidence="2" id="KW-0596">Phosphopantetheine</keyword>
<feature type="compositionally biased region" description="Basic and acidic residues" evidence="4">
    <location>
        <begin position="31"/>
        <end position="45"/>
    </location>
</feature>
<feature type="domain" description="Carrier" evidence="5">
    <location>
        <begin position="159"/>
        <end position="233"/>
    </location>
</feature>
<dbReference type="Proteomes" id="UP000327000">
    <property type="component" value="Unassembled WGS sequence"/>
</dbReference>
<evidence type="ECO:0000256" key="1">
    <source>
        <dbReference type="ARBA" id="ARBA00001957"/>
    </source>
</evidence>
<gene>
    <name evidence="6" type="ORF">FRZ00_31615</name>
</gene>
<comment type="cofactor">
    <cofactor evidence="1">
        <name>pantetheine 4'-phosphate</name>
        <dbReference type="ChEBI" id="CHEBI:47942"/>
    </cofactor>
</comment>
<dbReference type="Pfam" id="PF00550">
    <property type="entry name" value="PP-binding"/>
    <property type="match status" value="1"/>
</dbReference>
<dbReference type="SUPFAM" id="SSF52777">
    <property type="entry name" value="CoA-dependent acyltransferases"/>
    <property type="match status" value="2"/>
</dbReference>
<evidence type="ECO:0000256" key="3">
    <source>
        <dbReference type="ARBA" id="ARBA00022553"/>
    </source>
</evidence>